<dbReference type="STRING" id="57577.A0A2K3LNE0"/>
<dbReference type="Proteomes" id="UP000236291">
    <property type="component" value="Unassembled WGS sequence"/>
</dbReference>
<protein>
    <submittedName>
        <fullName evidence="2">Ribonuclease H</fullName>
    </submittedName>
</protein>
<name>A0A2K3LNE0_TRIPR</name>
<reference evidence="2 3" key="2">
    <citation type="journal article" date="2017" name="Front. Plant Sci.">
        <title>Gene Classification and Mining of Molecular Markers Useful in Red Clover (Trifolium pratense) Breeding.</title>
        <authorList>
            <person name="Istvanek J."/>
            <person name="Dluhosova J."/>
            <person name="Dluhos P."/>
            <person name="Patkova L."/>
            <person name="Nedelnik J."/>
            <person name="Repkova J."/>
        </authorList>
    </citation>
    <scope>NUCLEOTIDE SEQUENCE [LARGE SCALE GENOMIC DNA]</scope>
    <source>
        <strain evidence="3">cv. Tatra</strain>
        <tissue evidence="2">Young leaves</tissue>
    </source>
</reference>
<accession>A0A2K3LNE0</accession>
<dbReference type="Pfam" id="PF13966">
    <property type="entry name" value="zf-RVT"/>
    <property type="match status" value="1"/>
</dbReference>
<dbReference type="CDD" id="cd06222">
    <property type="entry name" value="RNase_H_like"/>
    <property type="match status" value="1"/>
</dbReference>
<dbReference type="Pfam" id="PF13456">
    <property type="entry name" value="RVT_3"/>
    <property type="match status" value="1"/>
</dbReference>
<dbReference type="SUPFAM" id="SSF53098">
    <property type="entry name" value="Ribonuclease H-like"/>
    <property type="match status" value="1"/>
</dbReference>
<comment type="caution">
    <text evidence="2">The sequence shown here is derived from an EMBL/GenBank/DDBJ whole genome shotgun (WGS) entry which is preliminary data.</text>
</comment>
<dbReference type="InterPro" id="IPR012337">
    <property type="entry name" value="RNaseH-like_sf"/>
</dbReference>
<reference evidence="2 3" key="1">
    <citation type="journal article" date="2014" name="Am. J. Bot.">
        <title>Genome assembly and annotation for red clover (Trifolium pratense; Fabaceae).</title>
        <authorList>
            <person name="Istvanek J."/>
            <person name="Jaros M."/>
            <person name="Krenek A."/>
            <person name="Repkova J."/>
        </authorList>
    </citation>
    <scope>NUCLEOTIDE SEQUENCE [LARGE SCALE GENOMIC DNA]</scope>
    <source>
        <strain evidence="3">cv. Tatra</strain>
        <tissue evidence="2">Young leaves</tissue>
    </source>
</reference>
<dbReference type="PANTHER" id="PTHR33116:SF78">
    <property type="entry name" value="OS12G0587133 PROTEIN"/>
    <property type="match status" value="1"/>
</dbReference>
<evidence type="ECO:0000313" key="2">
    <source>
        <dbReference type="EMBL" id="PNX80037.1"/>
    </source>
</evidence>
<dbReference type="InterPro" id="IPR026960">
    <property type="entry name" value="RVT-Znf"/>
</dbReference>
<organism evidence="2 3">
    <name type="scientific">Trifolium pratense</name>
    <name type="common">Red clover</name>
    <dbReference type="NCBI Taxonomy" id="57577"/>
    <lineage>
        <taxon>Eukaryota</taxon>
        <taxon>Viridiplantae</taxon>
        <taxon>Streptophyta</taxon>
        <taxon>Embryophyta</taxon>
        <taxon>Tracheophyta</taxon>
        <taxon>Spermatophyta</taxon>
        <taxon>Magnoliopsida</taxon>
        <taxon>eudicotyledons</taxon>
        <taxon>Gunneridae</taxon>
        <taxon>Pentapetalae</taxon>
        <taxon>rosids</taxon>
        <taxon>fabids</taxon>
        <taxon>Fabales</taxon>
        <taxon>Fabaceae</taxon>
        <taxon>Papilionoideae</taxon>
        <taxon>50 kb inversion clade</taxon>
        <taxon>NPAAA clade</taxon>
        <taxon>Hologalegina</taxon>
        <taxon>IRL clade</taxon>
        <taxon>Trifolieae</taxon>
        <taxon>Trifolium</taxon>
    </lineage>
</organism>
<dbReference type="InterPro" id="IPR044730">
    <property type="entry name" value="RNase_H-like_dom_plant"/>
</dbReference>
<dbReference type="GO" id="GO:0004523">
    <property type="term" value="F:RNA-DNA hybrid ribonuclease activity"/>
    <property type="evidence" value="ECO:0007669"/>
    <property type="project" value="InterPro"/>
</dbReference>
<dbReference type="AlphaFoldDB" id="A0A2K3LNE0"/>
<feature type="domain" description="RNase H type-1" evidence="1">
    <location>
        <begin position="506"/>
        <end position="636"/>
    </location>
</feature>
<dbReference type="PANTHER" id="PTHR33116">
    <property type="entry name" value="REVERSE TRANSCRIPTASE ZINC-BINDING DOMAIN-CONTAINING PROTEIN-RELATED-RELATED"/>
    <property type="match status" value="1"/>
</dbReference>
<dbReference type="PROSITE" id="PS50879">
    <property type="entry name" value="RNASE_H_1"/>
    <property type="match status" value="1"/>
</dbReference>
<dbReference type="GO" id="GO:0003676">
    <property type="term" value="F:nucleic acid binding"/>
    <property type="evidence" value="ECO:0007669"/>
    <property type="project" value="InterPro"/>
</dbReference>
<evidence type="ECO:0000313" key="3">
    <source>
        <dbReference type="Proteomes" id="UP000236291"/>
    </source>
</evidence>
<dbReference type="ExpressionAtlas" id="A0A2K3LNE0">
    <property type="expression patterns" value="baseline"/>
</dbReference>
<dbReference type="Gene3D" id="3.30.420.10">
    <property type="entry name" value="Ribonuclease H-like superfamily/Ribonuclease H"/>
    <property type="match status" value="1"/>
</dbReference>
<dbReference type="InterPro" id="IPR036397">
    <property type="entry name" value="RNaseH_sf"/>
</dbReference>
<sequence length="670" mass="75819">MKILTDCLSLFCEASGERVSTEKTRLLVSKNVQFQRAQELSSVSGFGLASDFGKYLGVPILHSRQRKANYDFLIDKVRKRLSSWKAASLSFAGRVTLTQSVLAALPTYVMQTTLLPKGVCKQIEKLMRNFIWGATDIKRTWHTVAWEDICRPKDQGGLGIRNVHLYNKSLLMKVAWNMLASPSAFWVQVLKSKYKCGTDFIPNVNPKQNCSITWRGILAVWKDVVSGMQWNIGNGKRIRFWTDPWLPSGVILQNLAIAPLNQTQLLASVSDLSNEYGTWRLDLFKKFIPPQFVNQIAGCAPANPLLGDDSVSWPLTSNGIFSTKSAYDFLLSHIPTRSAIWTNVWKWEGPHRIRCFLWLLYNDGLKTNDKRARWSMDANDVCPLCSSHIETPLHVLRDCDRSKEVWQRLNFSFGNQNSQTLPTWLNHYLKPSRERGKLGGHISFGITVWLLWYHRNQMVFAGRGFNVQAIVAQVQNLMADTNRVNIEYPHMQSMYSTIDIAWQKPTRGSVKCNTDGAVNRRLCKAACGGVIRDDTGAWIGGVARNLGSCTVLMAELWGILTTLQWVWDKGYQNISLESDSSVAVALINKGCPPSHPCATIVSLINRLKMRDWQVQISHIYRQANQVADWIANYALSIPTGSILLSHPPPGCVNLIWQDVANIYFNRRVRL</sequence>
<gene>
    <name evidence="2" type="ORF">L195_g036032</name>
</gene>
<dbReference type="EMBL" id="ASHM01037134">
    <property type="protein sequence ID" value="PNX80037.1"/>
    <property type="molecule type" value="Genomic_DNA"/>
</dbReference>
<dbReference type="InterPro" id="IPR002156">
    <property type="entry name" value="RNaseH_domain"/>
</dbReference>
<evidence type="ECO:0000259" key="1">
    <source>
        <dbReference type="PROSITE" id="PS50879"/>
    </source>
</evidence>
<proteinExistence type="predicted"/>